<gene>
    <name evidence="1" type="ORF">MRM75_09185</name>
</gene>
<organism evidence="1">
    <name type="scientific">bacterium 19CA06SA08-2</name>
    <dbReference type="NCBI Taxonomy" id="2920658"/>
    <lineage>
        <taxon>Bacteria</taxon>
    </lineage>
</organism>
<protein>
    <submittedName>
        <fullName evidence="1">Uncharacterized protein</fullName>
    </submittedName>
</protein>
<name>A0AAU6UAZ4_UNCXX</name>
<accession>A0AAU6UAZ4</accession>
<proteinExistence type="predicted"/>
<dbReference type="AlphaFoldDB" id="A0AAU6UAZ4"/>
<evidence type="ECO:0000313" key="1">
    <source>
        <dbReference type="EMBL" id="XAG71110.1"/>
    </source>
</evidence>
<reference evidence="1" key="1">
    <citation type="submission" date="2022-03" db="EMBL/GenBank/DDBJ databases">
        <title>Sea Food Isolates.</title>
        <authorList>
            <person name="Li c."/>
        </authorList>
    </citation>
    <scope>NUCLEOTIDE SEQUENCE</scope>
    <source>
        <strain evidence="1">19CA06SA08-2</strain>
    </source>
</reference>
<dbReference type="EMBL" id="CP095353">
    <property type="protein sequence ID" value="XAG71110.1"/>
    <property type="molecule type" value="Genomic_DNA"/>
</dbReference>
<sequence>MMSSQLKRMTFSIYMDPGALESDRYAVGVLQNWYQRARKIQDGTEEFDFSKSRFHKDIYLSGMFMYVLAPNLCKAIANALGPEQVSMTTLRHAFASCSFNLGDGSAAGLPATDAMIDQIVARLAPQLGLSDTSALVDEIVHRLGQQSSIPAQDNLVDEIVSRLGEQQPTELWDELRQGLPAPFDHDLLAEAIAGKLPATAAEQDMLPLQSSIQQLSRQLEEQSRLIRDQHRLIQRLASAPVRQGAAGMEADPLIEDLSSQVANMKKVKAKGIF</sequence>